<keyword evidence="2" id="KW-1185">Reference proteome</keyword>
<organism evidence="1 2">
    <name type="scientific">Acaulospora colombiana</name>
    <dbReference type="NCBI Taxonomy" id="27376"/>
    <lineage>
        <taxon>Eukaryota</taxon>
        <taxon>Fungi</taxon>
        <taxon>Fungi incertae sedis</taxon>
        <taxon>Mucoromycota</taxon>
        <taxon>Glomeromycotina</taxon>
        <taxon>Glomeromycetes</taxon>
        <taxon>Diversisporales</taxon>
        <taxon>Acaulosporaceae</taxon>
        <taxon>Acaulospora</taxon>
    </lineage>
</organism>
<protein>
    <submittedName>
        <fullName evidence="1">1107_t:CDS:1</fullName>
    </submittedName>
</protein>
<proteinExistence type="predicted"/>
<accession>A0ACA9L133</accession>
<reference evidence="1" key="1">
    <citation type="submission" date="2021-06" db="EMBL/GenBank/DDBJ databases">
        <authorList>
            <person name="Kallberg Y."/>
            <person name="Tangrot J."/>
            <person name="Rosling A."/>
        </authorList>
    </citation>
    <scope>NUCLEOTIDE SEQUENCE</scope>
    <source>
        <strain evidence="1">CL356</strain>
    </source>
</reference>
<dbReference type="Proteomes" id="UP000789525">
    <property type="component" value="Unassembled WGS sequence"/>
</dbReference>
<evidence type="ECO:0000313" key="1">
    <source>
        <dbReference type="EMBL" id="CAG8503704.1"/>
    </source>
</evidence>
<gene>
    <name evidence="1" type="ORF">ACOLOM_LOCUS2913</name>
</gene>
<comment type="caution">
    <text evidence="1">The sequence shown here is derived from an EMBL/GenBank/DDBJ whole genome shotgun (WGS) entry which is preliminary data.</text>
</comment>
<name>A0ACA9L133_9GLOM</name>
<evidence type="ECO:0000313" key="2">
    <source>
        <dbReference type="Proteomes" id="UP000789525"/>
    </source>
</evidence>
<dbReference type="EMBL" id="CAJVPT010004052">
    <property type="protein sequence ID" value="CAG8503704.1"/>
    <property type="molecule type" value="Genomic_DNA"/>
</dbReference>
<sequence length="1241" mass="140943">MKFGKQILNQQTTEWASYYINYKALKKIINSLQNHERSLTPNPITIGTSRTSNSDLVQADNYPEFLQQQKANFFFKLERELEKVNAFYLQKEDEFKVRLRTLNDKKRILLGNERRPSAVSTSLITLKEAFQKFQQDLNKLQQFVEINTTGFSKILKKWDKRSKSRTKELYLAGQVKIQPFFNREVIADLADGADNSLSELQTHIHGLSSTTPSSAPTSPERRLSISEPGEPDVMNDIETELFRYIMEGATSTVQEILDRVRQRPSDEDKDILSRVFWRACSEENSSIESINCLVDTNMVNFKYIDDISDRTCLHESAIFGKLPLMKICVEHNVKVNCSDVYGRKPLHYACMYGHSDAATYLLSKGADCECFDHDGFSPLIYAITNGHTKCVEILLEKGAIIEPHSGKGHNHIPLSLACQFGHKDIALLLLAKGARIIADADGLFPLHLTSRKGHHELSKILTEYGDFLNTPDNEGWSPIFYAASEGHVECVNVLIQAGCQVNIKDYLGRSPIYYAAWEGHIECIDKLHLAGGRVESEDEPMVEDATNLLDDRSEIKSGIDLIPSLRLPPPIMPLPIYGHNYLDKKYHIQITLGHPSIKPQRPPVHLYGNSHISSLKLLITPNPGMGMVPLSIILPLGDDRKVFSFQIDSLENFSLDFNIFPTFGSKVIGKGVALPHVFDISNDRERRNNLVAGGTGGKYICPLFDTYLKVVGELSFEFAIVKPFQGVRLEIGGQVETYWRSLLKQPPNVSGSVSSFVTTSSLSGEYIHLVVQVTRDIVAIVYPEWMLPVNGFDLSVSDVTYEQFRSINNDRKENFNPFNASSSAELQKMIHQAYLSLEEVLKKLPSNIGVNLEIKYPTVYEMTRYWFSDIPDINSYVDTILQTVYDHVQNNTTSNNSGSSNKPTNRSVIFSSFNPAICTALNWKQPNLFFNSFCGFENENVNRGKKRKERDGDGNVSKDAVYEDIKRDKRCTSIKEAVKFAKINNLLGLICEATLLEYISDRNHIHMNGTIWVTLTEYVKYLGKEGICNVDETPKGWYVSWIDNSPKALARQKFTELKRDNEDKIKLSISLTKAETSTPTPATSSTSLATTPATNSSVASTTHTSISFNKPVSQKMSLSALVKKSNALMIPKKEKEKAPPKKLSAMEQIILDETEKKKKLESQNGNGNGSKANIRRKDELKSRDYKDRDSRRDYRERDDIDREDREKEREYREKDRKHRERGRDRSYDRSYDRESKRSRRD</sequence>